<evidence type="ECO:0000313" key="2">
    <source>
        <dbReference type="EMBL" id="MBS4198625.1"/>
    </source>
</evidence>
<dbReference type="GO" id="GO:0008236">
    <property type="term" value="F:serine-type peptidase activity"/>
    <property type="evidence" value="ECO:0007669"/>
    <property type="project" value="UniProtKB-KW"/>
</dbReference>
<organism evidence="2 3">
    <name type="scientific">Lederbergia citrisecunda</name>
    <dbReference type="NCBI Taxonomy" id="2833583"/>
    <lineage>
        <taxon>Bacteria</taxon>
        <taxon>Bacillati</taxon>
        <taxon>Bacillota</taxon>
        <taxon>Bacilli</taxon>
        <taxon>Bacillales</taxon>
        <taxon>Bacillaceae</taxon>
        <taxon>Lederbergia</taxon>
    </lineage>
</organism>
<dbReference type="Gene3D" id="2.40.10.120">
    <property type="match status" value="1"/>
</dbReference>
<keyword evidence="1" id="KW-0645">Protease</keyword>
<dbReference type="SUPFAM" id="SSF50494">
    <property type="entry name" value="Trypsin-like serine proteases"/>
    <property type="match status" value="1"/>
</dbReference>
<dbReference type="EMBL" id="JAGYPJ010000001">
    <property type="protein sequence ID" value="MBS4198625.1"/>
    <property type="molecule type" value="Genomic_DNA"/>
</dbReference>
<keyword evidence="1" id="KW-0378">Hydrolase</keyword>
<dbReference type="RefSeq" id="WP_213109367.1">
    <property type="nucleotide sequence ID" value="NZ_JAGYPJ010000001.1"/>
</dbReference>
<comment type="caution">
    <text evidence="2">The sequence shown here is derived from an EMBL/GenBank/DDBJ whole genome shotgun (WGS) entry which is preliminary data.</text>
</comment>
<dbReference type="Proteomes" id="UP000682713">
    <property type="component" value="Unassembled WGS sequence"/>
</dbReference>
<accession>A0A942TJ88</accession>
<evidence type="ECO:0000313" key="3">
    <source>
        <dbReference type="Proteomes" id="UP000682713"/>
    </source>
</evidence>
<dbReference type="AlphaFoldDB" id="A0A942TJ88"/>
<proteinExistence type="predicted"/>
<protein>
    <submittedName>
        <fullName evidence="2">Trypsin-like peptidase domain-containing protein</fullName>
    </submittedName>
</protein>
<dbReference type="InterPro" id="IPR009003">
    <property type="entry name" value="Peptidase_S1_PA"/>
</dbReference>
<dbReference type="Pfam" id="PF13365">
    <property type="entry name" value="Trypsin_2"/>
    <property type="match status" value="1"/>
</dbReference>
<keyword evidence="3" id="KW-1185">Reference proteome</keyword>
<evidence type="ECO:0000256" key="1">
    <source>
        <dbReference type="ARBA" id="ARBA00022825"/>
    </source>
</evidence>
<reference evidence="2 3" key="1">
    <citation type="submission" date="2021-05" db="EMBL/GenBank/DDBJ databases">
        <title>Novel Bacillus species.</title>
        <authorList>
            <person name="Liu G."/>
        </authorList>
    </citation>
    <scope>NUCLEOTIDE SEQUENCE [LARGE SCALE GENOMIC DNA]</scope>
    <source>
        <strain evidence="2 3">FJAT-49732</strain>
    </source>
</reference>
<name>A0A942TJ88_9BACI</name>
<keyword evidence="1" id="KW-0720">Serine protease</keyword>
<sequence length="277" mass="30938">MIDLGLSEQLMYSTVRIETFLNTGGIGTGTGFFFRFKEQGDSYIPAIVTNKHVIDGGVRGRFILTEADENGNPLNTEHLPIELDNFQQRWLYHPDPQIDLCIMPIAPILHLAELQGRKPFFISLDKSLIPTIENLDELRAIENIVMIGYPNGIWDRENNLPIMRRGITATHPKFDYNGTPQLLIDAACFPGSSGSPVLIYDEGGYTDKKGNTYMGANRVILLGILFAGPQHTAQGDIRVVDIPITQREIVLSTIPNNLGYVIKSNKLLDFDELLPDQ</sequence>
<gene>
    <name evidence="2" type="ORF">KHA93_03045</name>
</gene>